<sequence>MCTGYTEPEEEVTIILRGWGMPRDVTRNCVPVSLRPFTIASAVNEPTLLTPRSHKLELILHARHTPNRLLGRIQLRVNRLLPLSSASIVCFETVGFANYVLPPVQRHLLHLYHHWQLLRDRNPHNLKMVPSQLMALYVLYLSPRPVVLVSYAHEDRGNIIPMDLAGPTDSPYVLLGLHRTSPAIPLLTAGHKIAISTLPVDYRATVFAMGPHHRQASIDLSTVPMPLTPSSAYGLPVPEVAITVREVEVEHVEDFGTHRLLVTRQRACENRSSGLQMCHTPWFSQNLSQPV</sequence>
<dbReference type="SUPFAM" id="SSF50475">
    <property type="entry name" value="FMN-binding split barrel"/>
    <property type="match status" value="1"/>
</dbReference>
<proteinExistence type="predicted"/>
<dbReference type="AlphaFoldDB" id="W4LPS9"/>
<dbReference type="Gene3D" id="2.30.110.10">
    <property type="entry name" value="Electron Transport, Fmn-binding Protein, Chain A"/>
    <property type="match status" value="1"/>
</dbReference>
<keyword evidence="2" id="KW-1185">Reference proteome</keyword>
<gene>
    <name evidence="1" type="ORF">ETSY1_15075</name>
</gene>
<organism evidence="1 2">
    <name type="scientific">Entotheonella factor</name>
    <dbReference type="NCBI Taxonomy" id="1429438"/>
    <lineage>
        <taxon>Bacteria</taxon>
        <taxon>Pseudomonadati</taxon>
        <taxon>Nitrospinota/Tectimicrobiota group</taxon>
        <taxon>Candidatus Tectimicrobiota</taxon>
        <taxon>Candidatus Entotheonellia</taxon>
        <taxon>Candidatus Entotheonellales</taxon>
        <taxon>Candidatus Entotheonellaceae</taxon>
        <taxon>Candidatus Entotheonella</taxon>
    </lineage>
</organism>
<reference evidence="1 2" key="1">
    <citation type="journal article" date="2014" name="Nature">
        <title>An environmental bacterial taxon with a large and distinct metabolic repertoire.</title>
        <authorList>
            <person name="Wilson M.C."/>
            <person name="Mori T."/>
            <person name="Ruckert C."/>
            <person name="Uria A.R."/>
            <person name="Helf M.J."/>
            <person name="Takada K."/>
            <person name="Gernert C."/>
            <person name="Steffens U.A."/>
            <person name="Heycke N."/>
            <person name="Schmitt S."/>
            <person name="Rinke C."/>
            <person name="Helfrich E.J."/>
            <person name="Brachmann A.O."/>
            <person name="Gurgui C."/>
            <person name="Wakimoto T."/>
            <person name="Kracht M."/>
            <person name="Crusemann M."/>
            <person name="Hentschel U."/>
            <person name="Abe I."/>
            <person name="Matsunaga S."/>
            <person name="Kalinowski J."/>
            <person name="Takeyama H."/>
            <person name="Piel J."/>
        </authorList>
    </citation>
    <scope>NUCLEOTIDE SEQUENCE [LARGE SCALE GENOMIC DNA]</scope>
    <source>
        <strain evidence="2">TSY1</strain>
    </source>
</reference>
<dbReference type="EMBL" id="AZHW01000448">
    <property type="protein sequence ID" value="ETW99421.1"/>
    <property type="molecule type" value="Genomic_DNA"/>
</dbReference>
<evidence type="ECO:0000313" key="1">
    <source>
        <dbReference type="EMBL" id="ETW99421.1"/>
    </source>
</evidence>
<evidence type="ECO:0008006" key="3">
    <source>
        <dbReference type="Google" id="ProtNLM"/>
    </source>
</evidence>
<protein>
    <recommendedName>
        <fullName evidence="3">Flavin reductase like domain-containing protein</fullName>
    </recommendedName>
</protein>
<comment type="caution">
    <text evidence="1">The sequence shown here is derived from an EMBL/GenBank/DDBJ whole genome shotgun (WGS) entry which is preliminary data.</text>
</comment>
<name>W4LPS9_ENTF1</name>
<dbReference type="HOGENOM" id="CLU_803547_0_0_7"/>
<dbReference type="InterPro" id="IPR012349">
    <property type="entry name" value="Split_barrel_FMN-bd"/>
</dbReference>
<dbReference type="Proteomes" id="UP000019141">
    <property type="component" value="Unassembled WGS sequence"/>
</dbReference>
<evidence type="ECO:0000313" key="2">
    <source>
        <dbReference type="Proteomes" id="UP000019141"/>
    </source>
</evidence>
<accession>W4LPS9</accession>